<evidence type="ECO:0000313" key="2">
    <source>
        <dbReference type="EMBL" id="KHF44448.1"/>
    </source>
</evidence>
<sequence>MDIDQIRDALAAHPGTRLLEANGDVFAVYDPYGDLPPQRQLPWATIVTSDTYDTASRLDRPGVFRLNLGLPRARFQELIDPAHEYDMTALDVLLPHPVYAGQHWVCVLNPRQTWPVVRGLLDEAAAFAVRKYDNARRRTHS</sequence>
<dbReference type="OrthoDB" id="9783727at2"/>
<evidence type="ECO:0000259" key="1">
    <source>
        <dbReference type="Pfam" id="PF19694"/>
    </source>
</evidence>
<accession>A0A837DC08</accession>
<feature type="domain" description="DUF6194" evidence="1">
    <location>
        <begin position="1"/>
        <end position="136"/>
    </location>
</feature>
<gene>
    <name evidence="2" type="ORF">MINT15_13300</name>
</gene>
<dbReference type="InterPro" id="IPR045676">
    <property type="entry name" value="DUF6194"/>
</dbReference>
<protein>
    <recommendedName>
        <fullName evidence="1">DUF6194 domain-containing protein</fullName>
    </recommendedName>
</protein>
<reference evidence="2 3" key="1">
    <citation type="submission" date="2014-10" db="EMBL/GenBank/DDBJ databases">
        <title>Genome sequence of Micropolyspora internatus JCM3315.</title>
        <authorList>
            <person name="Shin S.-K."/>
            <person name="Yi H."/>
        </authorList>
    </citation>
    <scope>NUCLEOTIDE SEQUENCE [LARGE SCALE GENOMIC DNA]</scope>
    <source>
        <strain evidence="2 3">JCM 3315</strain>
    </source>
</reference>
<dbReference type="RefSeq" id="WP_037309293.1">
    <property type="nucleotide sequence ID" value="NZ_FOWS01000004.1"/>
</dbReference>
<proteinExistence type="predicted"/>
<evidence type="ECO:0000313" key="3">
    <source>
        <dbReference type="Proteomes" id="UP000030848"/>
    </source>
</evidence>
<name>A0A837DC08_9PSEU</name>
<dbReference type="Proteomes" id="UP000030848">
    <property type="component" value="Unassembled WGS sequence"/>
</dbReference>
<dbReference type="EMBL" id="JRZE01000003">
    <property type="protein sequence ID" value="KHF44448.1"/>
    <property type="molecule type" value="Genomic_DNA"/>
</dbReference>
<dbReference type="AlphaFoldDB" id="A0A837DC08"/>
<dbReference type="Pfam" id="PF19694">
    <property type="entry name" value="DUF6194"/>
    <property type="match status" value="1"/>
</dbReference>
<organism evidence="2 3">
    <name type="scientific">Saccharomonospora viridis</name>
    <dbReference type="NCBI Taxonomy" id="1852"/>
    <lineage>
        <taxon>Bacteria</taxon>
        <taxon>Bacillati</taxon>
        <taxon>Actinomycetota</taxon>
        <taxon>Actinomycetes</taxon>
        <taxon>Pseudonocardiales</taxon>
        <taxon>Pseudonocardiaceae</taxon>
        <taxon>Saccharomonospora</taxon>
    </lineage>
</organism>
<comment type="caution">
    <text evidence="2">The sequence shown here is derived from an EMBL/GenBank/DDBJ whole genome shotgun (WGS) entry which is preliminary data.</text>
</comment>